<dbReference type="GeneID" id="96874053"/>
<dbReference type="Proteomes" id="UP000092528">
    <property type="component" value="Chromosome 2"/>
</dbReference>
<dbReference type="AlphaFoldDB" id="A0A1C7FHR0"/>
<sequence>MSQQSIRDKVEQQKHHSCRFDRTPKTPTTKAMSIIANAGYGLTLLVIVLFMLSDVVFTL</sequence>
<proteinExistence type="predicted"/>
<keyword evidence="4" id="KW-1185">Reference proteome</keyword>
<keyword evidence="2" id="KW-0472">Membrane</keyword>
<feature type="transmembrane region" description="Helical" evidence="2">
    <location>
        <begin position="31"/>
        <end position="52"/>
    </location>
</feature>
<keyword evidence="2" id="KW-1133">Transmembrane helix</keyword>
<reference evidence="3 4" key="1">
    <citation type="submission" date="2016-07" db="EMBL/GenBank/DDBJ databases">
        <title>Genome sequencing of Vibrio scophthalmi strain VS-05, an isolated from Paralichthys olivaceus.</title>
        <authorList>
            <person name="Han H.-J."/>
        </authorList>
    </citation>
    <scope>NUCLEOTIDE SEQUENCE [LARGE SCALE GENOMIC DNA]</scope>
    <source>
        <strain evidence="3 4">VS-05</strain>
    </source>
</reference>
<evidence type="ECO:0000313" key="4">
    <source>
        <dbReference type="Proteomes" id="UP000092528"/>
    </source>
</evidence>
<evidence type="ECO:0000313" key="3">
    <source>
        <dbReference type="EMBL" id="ANU38884.1"/>
    </source>
</evidence>
<dbReference type="EMBL" id="CP016415">
    <property type="protein sequence ID" value="ANU38884.1"/>
    <property type="molecule type" value="Genomic_DNA"/>
</dbReference>
<dbReference type="STRING" id="45658.VSVS12_03394"/>
<keyword evidence="2" id="KW-0812">Transmembrane</keyword>
<gene>
    <name evidence="3" type="ORF">VSVS05_03848</name>
</gene>
<evidence type="ECO:0000256" key="1">
    <source>
        <dbReference type="SAM" id="MobiDB-lite"/>
    </source>
</evidence>
<organism evidence="3 4">
    <name type="scientific">Vibrio scophthalmi</name>
    <dbReference type="NCBI Taxonomy" id="45658"/>
    <lineage>
        <taxon>Bacteria</taxon>
        <taxon>Pseudomonadati</taxon>
        <taxon>Pseudomonadota</taxon>
        <taxon>Gammaproteobacteria</taxon>
        <taxon>Vibrionales</taxon>
        <taxon>Vibrionaceae</taxon>
        <taxon>Vibrio</taxon>
    </lineage>
</organism>
<protein>
    <submittedName>
        <fullName evidence="3">Uncharacterized protein</fullName>
    </submittedName>
</protein>
<dbReference type="RefSeq" id="WP_065546541.1">
    <property type="nucleotide sequence ID" value="NZ_CP016415.1"/>
</dbReference>
<dbReference type="PATRIC" id="fig|45658.7.peg.3814"/>
<evidence type="ECO:0000256" key="2">
    <source>
        <dbReference type="SAM" id="Phobius"/>
    </source>
</evidence>
<name>A0A1C7FHR0_9VIBR</name>
<feature type="compositionally biased region" description="Basic and acidic residues" evidence="1">
    <location>
        <begin position="1"/>
        <end position="24"/>
    </location>
</feature>
<feature type="region of interest" description="Disordered" evidence="1">
    <location>
        <begin position="1"/>
        <end position="26"/>
    </location>
</feature>
<accession>A0A1C7FHR0</accession>